<evidence type="ECO:0000313" key="3">
    <source>
        <dbReference type="Proteomes" id="UP000747399"/>
    </source>
</evidence>
<evidence type="ECO:0000256" key="1">
    <source>
        <dbReference type="SAM" id="MobiDB-lite"/>
    </source>
</evidence>
<accession>A0A8J4F5V9</accession>
<keyword evidence="3" id="KW-1185">Reference proteome</keyword>
<feature type="compositionally biased region" description="Gly residues" evidence="1">
    <location>
        <begin position="278"/>
        <end position="289"/>
    </location>
</feature>
<organism evidence="2 3">
    <name type="scientific">Volvox africanus</name>
    <dbReference type="NCBI Taxonomy" id="51714"/>
    <lineage>
        <taxon>Eukaryota</taxon>
        <taxon>Viridiplantae</taxon>
        <taxon>Chlorophyta</taxon>
        <taxon>core chlorophytes</taxon>
        <taxon>Chlorophyceae</taxon>
        <taxon>CS clade</taxon>
        <taxon>Chlamydomonadales</taxon>
        <taxon>Volvocaceae</taxon>
        <taxon>Volvox</taxon>
    </lineage>
</organism>
<gene>
    <name evidence="2" type="ORF">Vafri_15904</name>
</gene>
<feature type="region of interest" description="Disordered" evidence="1">
    <location>
        <begin position="218"/>
        <end position="315"/>
    </location>
</feature>
<dbReference type="Proteomes" id="UP000747399">
    <property type="component" value="Unassembled WGS sequence"/>
</dbReference>
<feature type="non-terminal residue" evidence="2">
    <location>
        <position position="497"/>
    </location>
</feature>
<name>A0A8J4F5V9_9CHLO</name>
<sequence length="497" mass="53338">MHEERAAFHNTERSLPATIGAFSRNVGSKRRGPQAPWRFPRRSWSLHPKVYSPSPWGQRRKQSVAVSMSPADEQLLKNMMNDPGISDDRNDRTGAASTLEGCIDRQVGSPTQRHNRSSVGAVATGSSAYTAARVVLRTAGPSLDGLGPGDSGPAPNAKPSPPPPAVLGLRQPQQQQQEKWRSAARPVTVRSGVSRGSSSGDSGGPVARLAEVLTAVAPTEGDVEEGTSGVDDGDVNFSSGADGVRGEKQQLQLHRHSSGGGDGGSNGSNGVHAQSNGNGNGYETGGGGRQQRSTRAQQPVSAAREADDSPQRAPALCRTRSGVSGQFVPVRTAYLTTSLLLSPPEVVLQRTEAGMRQGCTSYENTRNHGERATKMLQALFAQGRLDQSGLERRLEALAEALRRVRRWLGVVMELVSERLAGPPEQLMLRLHQAWRKKHIKSLQEVAACATEELRRLVSSDLHPAPALLPQQLEAVDLVVQVRAPGELLLRMQLSEEE</sequence>
<reference evidence="2" key="1">
    <citation type="journal article" date="2021" name="Proc. Natl. Acad. Sci. U.S.A.">
        <title>Three genomes in the algal genus Volvox reveal the fate of a haploid sex-determining region after a transition to homothallism.</title>
        <authorList>
            <person name="Yamamoto K."/>
            <person name="Hamaji T."/>
            <person name="Kawai-Toyooka H."/>
            <person name="Matsuzaki R."/>
            <person name="Takahashi F."/>
            <person name="Nishimura Y."/>
            <person name="Kawachi M."/>
            <person name="Noguchi H."/>
            <person name="Minakuchi Y."/>
            <person name="Umen J.G."/>
            <person name="Toyoda A."/>
            <person name="Nozaki H."/>
        </authorList>
    </citation>
    <scope>NUCLEOTIDE SEQUENCE</scope>
    <source>
        <strain evidence="2">NIES-3780</strain>
    </source>
</reference>
<feature type="region of interest" description="Disordered" evidence="1">
    <location>
        <begin position="140"/>
        <end position="205"/>
    </location>
</feature>
<protein>
    <submittedName>
        <fullName evidence="2">Uncharacterized protein</fullName>
    </submittedName>
</protein>
<evidence type="ECO:0000313" key="2">
    <source>
        <dbReference type="EMBL" id="GIL61466.1"/>
    </source>
</evidence>
<feature type="compositionally biased region" description="Basic and acidic residues" evidence="1">
    <location>
        <begin position="1"/>
        <end position="12"/>
    </location>
</feature>
<feature type="compositionally biased region" description="Pro residues" evidence="1">
    <location>
        <begin position="156"/>
        <end position="165"/>
    </location>
</feature>
<feature type="compositionally biased region" description="Low complexity" evidence="1">
    <location>
        <begin position="189"/>
        <end position="200"/>
    </location>
</feature>
<proteinExistence type="predicted"/>
<comment type="caution">
    <text evidence="2">The sequence shown here is derived from an EMBL/GenBank/DDBJ whole genome shotgun (WGS) entry which is preliminary data.</text>
</comment>
<dbReference type="EMBL" id="BNCO01000045">
    <property type="protein sequence ID" value="GIL61466.1"/>
    <property type="molecule type" value="Genomic_DNA"/>
</dbReference>
<dbReference type="AlphaFoldDB" id="A0A8J4F5V9"/>
<feature type="region of interest" description="Disordered" evidence="1">
    <location>
        <begin position="1"/>
        <end position="40"/>
    </location>
</feature>
<feature type="compositionally biased region" description="Gly residues" evidence="1">
    <location>
        <begin position="258"/>
        <end position="267"/>
    </location>
</feature>